<keyword evidence="2" id="KW-0812">Transmembrane</keyword>
<evidence type="ECO:0000256" key="1">
    <source>
        <dbReference type="SAM" id="MobiDB-lite"/>
    </source>
</evidence>
<dbReference type="AlphaFoldDB" id="A0A5C6ALM6"/>
<dbReference type="InterPro" id="IPR035445">
    <property type="entry name" value="GYF-like_dom_sf"/>
</dbReference>
<keyword evidence="5" id="KW-1185">Reference proteome</keyword>
<dbReference type="Pfam" id="PF14237">
    <property type="entry name" value="GYF_2"/>
    <property type="match status" value="1"/>
</dbReference>
<accession>A0A5C6ALM6</accession>
<evidence type="ECO:0000256" key="2">
    <source>
        <dbReference type="SAM" id="Phobius"/>
    </source>
</evidence>
<feature type="region of interest" description="Disordered" evidence="1">
    <location>
        <begin position="52"/>
        <end position="71"/>
    </location>
</feature>
<organism evidence="4 5">
    <name type="scientific">Botrimarina colliarenosi</name>
    <dbReference type="NCBI Taxonomy" id="2528001"/>
    <lineage>
        <taxon>Bacteria</taxon>
        <taxon>Pseudomonadati</taxon>
        <taxon>Planctomycetota</taxon>
        <taxon>Planctomycetia</taxon>
        <taxon>Pirellulales</taxon>
        <taxon>Lacipirellulaceae</taxon>
        <taxon>Botrimarina</taxon>
    </lineage>
</organism>
<dbReference type="EMBL" id="SJPR01000001">
    <property type="protein sequence ID" value="TWT99941.1"/>
    <property type="molecule type" value="Genomic_DNA"/>
</dbReference>
<dbReference type="SUPFAM" id="SSF55277">
    <property type="entry name" value="GYF domain"/>
    <property type="match status" value="1"/>
</dbReference>
<sequence length="220" mass="22694">MPIHCVCPNGHALRVKDKLAGKSGTCPTCQAEFLVPAAGPVPVVPPGASVPVKDRPAASPPPAAPPAPSEAVEWRMARPDGQQFGPTVPMVFAQWIEAGRVTGDTLVWRTGWPEWRRADAAGAELPAPLPEATEPPPLPAAGVTLPPPPTATAAPAASPAAPGIEKPTVATSAYSVRRRQQARQRRNFSIALGLVCLVLALLLVGLMMSGPPAGAPVIPN</sequence>
<dbReference type="RefSeq" id="WP_146443369.1">
    <property type="nucleotide sequence ID" value="NZ_SJPR01000001.1"/>
</dbReference>
<feature type="compositionally biased region" description="Pro residues" evidence="1">
    <location>
        <begin position="58"/>
        <end position="68"/>
    </location>
</feature>
<feature type="domain" description="GYF" evidence="3">
    <location>
        <begin position="80"/>
        <end position="119"/>
    </location>
</feature>
<evidence type="ECO:0000259" key="3">
    <source>
        <dbReference type="Pfam" id="PF14237"/>
    </source>
</evidence>
<keyword evidence="2" id="KW-0472">Membrane</keyword>
<evidence type="ECO:0000313" key="4">
    <source>
        <dbReference type="EMBL" id="TWT99941.1"/>
    </source>
</evidence>
<feature type="transmembrane region" description="Helical" evidence="2">
    <location>
        <begin position="187"/>
        <end position="208"/>
    </location>
</feature>
<dbReference type="InterPro" id="IPR025640">
    <property type="entry name" value="GYF_2"/>
</dbReference>
<proteinExistence type="predicted"/>
<dbReference type="OrthoDB" id="292769at2"/>
<protein>
    <recommendedName>
        <fullName evidence="3">GYF domain-containing protein</fullName>
    </recommendedName>
</protein>
<evidence type="ECO:0000313" key="5">
    <source>
        <dbReference type="Proteomes" id="UP000317421"/>
    </source>
</evidence>
<comment type="caution">
    <text evidence="4">The sequence shown here is derived from an EMBL/GenBank/DDBJ whole genome shotgun (WGS) entry which is preliminary data.</text>
</comment>
<keyword evidence="2" id="KW-1133">Transmembrane helix</keyword>
<gene>
    <name evidence="4" type="ORF">Pla108_08850</name>
</gene>
<dbReference type="Proteomes" id="UP000317421">
    <property type="component" value="Unassembled WGS sequence"/>
</dbReference>
<reference evidence="4 5" key="1">
    <citation type="submission" date="2019-02" db="EMBL/GenBank/DDBJ databases">
        <title>Deep-cultivation of Planctomycetes and their phenomic and genomic characterization uncovers novel biology.</title>
        <authorList>
            <person name="Wiegand S."/>
            <person name="Jogler M."/>
            <person name="Boedeker C."/>
            <person name="Pinto D."/>
            <person name="Vollmers J."/>
            <person name="Rivas-Marin E."/>
            <person name="Kohn T."/>
            <person name="Peeters S.H."/>
            <person name="Heuer A."/>
            <person name="Rast P."/>
            <person name="Oberbeckmann S."/>
            <person name="Bunk B."/>
            <person name="Jeske O."/>
            <person name="Meyerdierks A."/>
            <person name="Storesund J.E."/>
            <person name="Kallscheuer N."/>
            <person name="Luecker S."/>
            <person name="Lage O.M."/>
            <person name="Pohl T."/>
            <person name="Merkel B.J."/>
            <person name="Hornburger P."/>
            <person name="Mueller R.-W."/>
            <person name="Bruemmer F."/>
            <person name="Labrenz M."/>
            <person name="Spormann A.M."/>
            <person name="Op Den Camp H."/>
            <person name="Overmann J."/>
            <person name="Amann R."/>
            <person name="Jetten M.S.M."/>
            <person name="Mascher T."/>
            <person name="Medema M.H."/>
            <person name="Devos D.P."/>
            <person name="Kaster A.-K."/>
            <person name="Ovreas L."/>
            <person name="Rohde M."/>
            <person name="Galperin M.Y."/>
            <person name="Jogler C."/>
        </authorList>
    </citation>
    <scope>NUCLEOTIDE SEQUENCE [LARGE SCALE GENOMIC DNA]</scope>
    <source>
        <strain evidence="4 5">Pla108</strain>
    </source>
</reference>
<name>A0A5C6ALM6_9BACT</name>